<reference evidence="2" key="1">
    <citation type="submission" date="2020-02" db="EMBL/GenBank/DDBJ databases">
        <authorList>
            <person name="Meier V. D."/>
        </authorList>
    </citation>
    <scope>NUCLEOTIDE SEQUENCE</scope>
    <source>
        <strain evidence="2">AVDCRST_MAG38</strain>
    </source>
</reference>
<feature type="non-terminal residue" evidence="2">
    <location>
        <position position="68"/>
    </location>
</feature>
<feature type="non-terminal residue" evidence="2">
    <location>
        <position position="1"/>
    </location>
</feature>
<organism evidence="2">
    <name type="scientific">uncultured Solirubrobacteraceae bacterium</name>
    <dbReference type="NCBI Taxonomy" id="1162706"/>
    <lineage>
        <taxon>Bacteria</taxon>
        <taxon>Bacillati</taxon>
        <taxon>Actinomycetota</taxon>
        <taxon>Thermoleophilia</taxon>
        <taxon>Solirubrobacterales</taxon>
        <taxon>Solirubrobacteraceae</taxon>
        <taxon>environmental samples</taxon>
    </lineage>
</organism>
<dbReference type="EMBL" id="CADCVJ010000174">
    <property type="protein sequence ID" value="CAA9481605.1"/>
    <property type="molecule type" value="Genomic_DNA"/>
</dbReference>
<feature type="region of interest" description="Disordered" evidence="1">
    <location>
        <begin position="1"/>
        <end position="22"/>
    </location>
</feature>
<evidence type="ECO:0000256" key="1">
    <source>
        <dbReference type="SAM" id="MobiDB-lite"/>
    </source>
</evidence>
<name>A0A6J4RU72_9ACTN</name>
<feature type="region of interest" description="Disordered" evidence="1">
    <location>
        <begin position="43"/>
        <end position="68"/>
    </location>
</feature>
<protein>
    <submittedName>
        <fullName evidence="2">Uncharacterized protein</fullName>
    </submittedName>
</protein>
<evidence type="ECO:0000313" key="2">
    <source>
        <dbReference type="EMBL" id="CAA9481605.1"/>
    </source>
</evidence>
<accession>A0A6J4RU72</accession>
<proteinExistence type="predicted"/>
<dbReference type="AlphaFoldDB" id="A0A6J4RU72"/>
<gene>
    <name evidence="2" type="ORF">AVDCRST_MAG38-2068</name>
</gene>
<sequence>CPCTASSTSIRREPRRRWPSASTIARTLRASLAKPRLHARRGAWSFPDPTSFPTASASFPPANARPSA</sequence>